<reference evidence="3 4" key="1">
    <citation type="submission" date="2018-07" db="EMBL/GenBank/DDBJ databases">
        <title>Genomic Encyclopedia of Type Strains, Phase IV (KMG-IV): sequencing the most valuable type-strain genomes for metagenomic binning, comparative biology and taxonomic classification.</title>
        <authorList>
            <person name="Goeker M."/>
        </authorList>
    </citation>
    <scope>NUCLEOTIDE SEQUENCE [LARGE SCALE GENOMIC DNA]</scope>
    <source>
        <strain evidence="3 4">DSM 26407</strain>
    </source>
</reference>
<organism evidence="3 4">
    <name type="scientific">Thioalbus denitrificans</name>
    <dbReference type="NCBI Taxonomy" id="547122"/>
    <lineage>
        <taxon>Bacteria</taxon>
        <taxon>Pseudomonadati</taxon>
        <taxon>Pseudomonadota</taxon>
        <taxon>Gammaproteobacteria</taxon>
        <taxon>Chromatiales</taxon>
        <taxon>Ectothiorhodospiraceae</taxon>
        <taxon>Thioalbus</taxon>
    </lineage>
</organism>
<feature type="transmembrane region" description="Helical" evidence="1">
    <location>
        <begin position="413"/>
        <end position="429"/>
    </location>
</feature>
<feature type="transmembrane region" description="Helical" evidence="1">
    <location>
        <begin position="18"/>
        <end position="51"/>
    </location>
</feature>
<keyword evidence="4" id="KW-1185">Reference proteome</keyword>
<dbReference type="RefSeq" id="WP_114278571.1">
    <property type="nucleotide sequence ID" value="NZ_QPJY01000002.1"/>
</dbReference>
<dbReference type="AlphaFoldDB" id="A0A369CGN2"/>
<evidence type="ECO:0000313" key="3">
    <source>
        <dbReference type="EMBL" id="RCX31717.1"/>
    </source>
</evidence>
<dbReference type="Pfam" id="PF01970">
    <property type="entry name" value="TctA"/>
    <property type="match status" value="1"/>
</dbReference>
<feature type="transmembrane region" description="Helical" evidence="1">
    <location>
        <begin position="63"/>
        <end position="83"/>
    </location>
</feature>
<feature type="transmembrane region" description="Helical" evidence="1">
    <location>
        <begin position="197"/>
        <end position="218"/>
    </location>
</feature>
<gene>
    <name evidence="3" type="ORF">DFQ59_10264</name>
</gene>
<dbReference type="Proteomes" id="UP000252707">
    <property type="component" value="Unassembled WGS sequence"/>
</dbReference>
<dbReference type="OrthoDB" id="9781349at2"/>
<proteinExistence type="predicted"/>
<keyword evidence="1" id="KW-0472">Membrane</keyword>
<evidence type="ECO:0000313" key="4">
    <source>
        <dbReference type="Proteomes" id="UP000252707"/>
    </source>
</evidence>
<keyword evidence="1" id="KW-1133">Transmembrane helix</keyword>
<protein>
    <submittedName>
        <fullName evidence="3">TctA family transporter</fullName>
    </submittedName>
</protein>
<feature type="transmembrane region" description="Helical" evidence="1">
    <location>
        <begin position="319"/>
        <end position="341"/>
    </location>
</feature>
<dbReference type="PANTHER" id="PTHR35342:SF5">
    <property type="entry name" value="TRICARBOXYLIC TRANSPORT PROTEIN"/>
    <property type="match status" value="1"/>
</dbReference>
<dbReference type="InterPro" id="IPR002823">
    <property type="entry name" value="DUF112_TM"/>
</dbReference>
<evidence type="ECO:0000259" key="2">
    <source>
        <dbReference type="Pfam" id="PF01970"/>
    </source>
</evidence>
<sequence>MPDVISSALSLAAHGPTLLAALAGLSIGLVCGVLPGLSGLSTLAILLPFIYGLDPLTGVGFLLAAHAAVYTGGSVTAILLGIPGAPANAATVRDGFALHRQGRGLYAVGAALTASALGGLLSALALVLLLPLLQPVVLAFGAPEIFLLALVGIASVALLDQGEPLKGLVAAGLGLFLATFGYQRITGVPRFWMESDYLLDGIRLVPLVLGLFAIPEIVRLAGAGRRPAAAGTALRWRDLARGAAAVLERPWTFLRSVGIGVLVGIVPGVGGETAPYLAYAAARGRRDRDAAGEAGDIDGVIAPEASNNAKEGGSLVPTLALGIPGSAAMALLLGGFLILGIEPGPDFLVTHLDMATALAIILAVTNLVSALLMVPLAAGVAKLASIRGQFLAPALLVLVVVGAFATGNSGVDVLFVFLFGALGLLMRRFNYSRPALVLGFILGPILETYLHISLQAYGPAFITRPISLTLGLMLVGVFAWSYRKSRADRRPGVTGP</sequence>
<keyword evidence="1" id="KW-0812">Transmembrane</keyword>
<feature type="transmembrane region" description="Helical" evidence="1">
    <location>
        <begin position="165"/>
        <end position="185"/>
    </location>
</feature>
<comment type="caution">
    <text evidence="3">The sequence shown here is derived from an EMBL/GenBank/DDBJ whole genome shotgun (WGS) entry which is preliminary data.</text>
</comment>
<feature type="transmembrane region" description="Helical" evidence="1">
    <location>
        <begin position="356"/>
        <end position="378"/>
    </location>
</feature>
<dbReference type="EMBL" id="QPJY01000002">
    <property type="protein sequence ID" value="RCX31717.1"/>
    <property type="molecule type" value="Genomic_DNA"/>
</dbReference>
<feature type="domain" description="DUF112" evidence="2">
    <location>
        <begin position="18"/>
        <end position="438"/>
    </location>
</feature>
<feature type="transmembrane region" description="Helical" evidence="1">
    <location>
        <begin position="436"/>
        <end position="454"/>
    </location>
</feature>
<accession>A0A369CGN2</accession>
<name>A0A369CGN2_9GAMM</name>
<feature type="transmembrane region" description="Helical" evidence="1">
    <location>
        <begin position="104"/>
        <end position="130"/>
    </location>
</feature>
<feature type="transmembrane region" description="Helical" evidence="1">
    <location>
        <begin position="136"/>
        <end position="158"/>
    </location>
</feature>
<evidence type="ECO:0000256" key="1">
    <source>
        <dbReference type="SAM" id="Phobius"/>
    </source>
</evidence>
<dbReference type="PANTHER" id="PTHR35342">
    <property type="entry name" value="TRICARBOXYLIC TRANSPORT PROTEIN"/>
    <property type="match status" value="1"/>
</dbReference>
<feature type="transmembrane region" description="Helical" evidence="1">
    <location>
        <begin position="390"/>
        <end position="407"/>
    </location>
</feature>
<feature type="transmembrane region" description="Helical" evidence="1">
    <location>
        <begin position="460"/>
        <end position="480"/>
    </location>
</feature>